<dbReference type="PANTHER" id="PTHR11014">
    <property type="entry name" value="PEPTIDASE M20 FAMILY MEMBER"/>
    <property type="match status" value="1"/>
</dbReference>
<dbReference type="InterPro" id="IPR017439">
    <property type="entry name" value="Amidohydrolase"/>
</dbReference>
<accession>A0ABU4Y936</accession>
<evidence type="ECO:0000313" key="4">
    <source>
        <dbReference type="Proteomes" id="UP001287059"/>
    </source>
</evidence>
<name>A0ABU4Y936_9HYPH</name>
<evidence type="ECO:0000256" key="1">
    <source>
        <dbReference type="ARBA" id="ARBA00022801"/>
    </source>
</evidence>
<dbReference type="SUPFAM" id="SSF53187">
    <property type="entry name" value="Zn-dependent exopeptidases"/>
    <property type="match status" value="1"/>
</dbReference>
<feature type="domain" description="Peptidase M20 dimerisation" evidence="2">
    <location>
        <begin position="187"/>
        <end position="274"/>
    </location>
</feature>
<dbReference type="InterPro" id="IPR002933">
    <property type="entry name" value="Peptidase_M20"/>
</dbReference>
<keyword evidence="1" id="KW-0378">Hydrolase</keyword>
<dbReference type="PANTHER" id="PTHR11014:SF63">
    <property type="entry name" value="METALLOPEPTIDASE, PUTATIVE (AFU_ORTHOLOGUE AFUA_6G09600)-RELATED"/>
    <property type="match status" value="1"/>
</dbReference>
<evidence type="ECO:0000313" key="3">
    <source>
        <dbReference type="EMBL" id="MDX8483446.1"/>
    </source>
</evidence>
<evidence type="ECO:0000259" key="2">
    <source>
        <dbReference type="Pfam" id="PF07687"/>
    </source>
</evidence>
<dbReference type="CDD" id="cd05666">
    <property type="entry name" value="M20_Acy1-like"/>
    <property type="match status" value="1"/>
</dbReference>
<dbReference type="EMBL" id="JAVIIW010000095">
    <property type="protein sequence ID" value="MDX8483446.1"/>
    <property type="molecule type" value="Genomic_DNA"/>
</dbReference>
<dbReference type="Pfam" id="PF07687">
    <property type="entry name" value="M20_dimer"/>
    <property type="match status" value="1"/>
</dbReference>
<dbReference type="RefSeq" id="WP_320291528.1">
    <property type="nucleotide sequence ID" value="NZ_JAVIIW010000095.1"/>
</dbReference>
<dbReference type="SUPFAM" id="SSF55031">
    <property type="entry name" value="Bacterial exopeptidase dimerisation domain"/>
    <property type="match status" value="1"/>
</dbReference>
<dbReference type="NCBIfam" id="TIGR01891">
    <property type="entry name" value="amidohydrolases"/>
    <property type="match status" value="1"/>
</dbReference>
<reference evidence="3 4" key="1">
    <citation type="submission" date="2023-08" db="EMBL/GenBank/DDBJ databases">
        <title>Implementing the SeqCode for naming new Mesorhizobium species isolated from Vachellia karroo root nodules.</title>
        <authorList>
            <person name="Van Lill M."/>
        </authorList>
    </citation>
    <scope>NUCLEOTIDE SEQUENCE [LARGE SCALE GENOMIC DNA]</scope>
    <source>
        <strain evidence="3 4">VK24D</strain>
    </source>
</reference>
<dbReference type="PIRSF" id="PIRSF005962">
    <property type="entry name" value="Pept_M20D_amidohydro"/>
    <property type="match status" value="1"/>
</dbReference>
<dbReference type="Pfam" id="PF01546">
    <property type="entry name" value="Peptidase_M20"/>
    <property type="match status" value="1"/>
</dbReference>
<gene>
    <name evidence="3" type="ORF">RFN28_34180</name>
</gene>
<comment type="caution">
    <text evidence="3">The sequence shown here is derived from an EMBL/GenBank/DDBJ whole genome shotgun (WGS) entry which is preliminary data.</text>
</comment>
<dbReference type="Gene3D" id="3.30.70.360">
    <property type="match status" value="1"/>
</dbReference>
<proteinExistence type="predicted"/>
<organism evidence="3 4">
    <name type="scientific">Mesorhizobium album</name>
    <dbReference type="NCBI Taxonomy" id="3072314"/>
    <lineage>
        <taxon>Bacteria</taxon>
        <taxon>Pseudomonadati</taxon>
        <taxon>Pseudomonadota</taxon>
        <taxon>Alphaproteobacteria</taxon>
        <taxon>Hyphomicrobiales</taxon>
        <taxon>Phyllobacteriaceae</taxon>
        <taxon>Mesorhizobium</taxon>
    </lineage>
</organism>
<sequence length="387" mass="41815">MQKFESFREMQPEVAEWRRHLHQHPELDYRLHNTASFVAEKLASFGINHIETGIAETGVVALIQGEGGDGPTIGLRADMDALPIAEASNKPWSSRAPGKMHACGHDGHTAMLLGAAKHLAKTRNFKGTVALIFQPAEEDGRGGQKMVQEGMMDRFGISQVFGMHNSPGLDVGKFAIVDGPLLAALDEFDITIRGRGGHAAIPHLTIDPVVIGAQIILGLQTLVSRYTDPTESLVISITKLSAAQAYNIIPDTVELSGTVRTLLPSIRDFAEHQIFASARGIAQGFGADVELKYRRLEPMTINHTEETDLAVAAARNLVGKGAVNDKVKPLMGSEDFAYMLEARPGAMIWLGNGPTATVHNSAYDFNDEALPYGIGYWVSLVETTLAA</sequence>
<dbReference type="Gene3D" id="3.40.630.10">
    <property type="entry name" value="Zn peptidases"/>
    <property type="match status" value="1"/>
</dbReference>
<dbReference type="Proteomes" id="UP001287059">
    <property type="component" value="Unassembled WGS sequence"/>
</dbReference>
<protein>
    <submittedName>
        <fullName evidence="3">M20 aminoacylase family protein</fullName>
    </submittedName>
</protein>
<dbReference type="InterPro" id="IPR011650">
    <property type="entry name" value="Peptidase_M20_dimer"/>
</dbReference>
<keyword evidence="4" id="KW-1185">Reference proteome</keyword>
<dbReference type="InterPro" id="IPR036264">
    <property type="entry name" value="Bact_exopeptidase_dim_dom"/>
</dbReference>